<organism evidence="3 4">
    <name type="scientific">Stomoxys calcitrans</name>
    <name type="common">Stable fly</name>
    <name type="synonym">Conops calcitrans</name>
    <dbReference type="NCBI Taxonomy" id="35570"/>
    <lineage>
        <taxon>Eukaryota</taxon>
        <taxon>Metazoa</taxon>
        <taxon>Ecdysozoa</taxon>
        <taxon>Arthropoda</taxon>
        <taxon>Hexapoda</taxon>
        <taxon>Insecta</taxon>
        <taxon>Pterygota</taxon>
        <taxon>Neoptera</taxon>
        <taxon>Endopterygota</taxon>
        <taxon>Diptera</taxon>
        <taxon>Brachycera</taxon>
        <taxon>Muscomorpha</taxon>
        <taxon>Muscoidea</taxon>
        <taxon>Muscidae</taxon>
        <taxon>Stomoxys</taxon>
    </lineage>
</organism>
<dbReference type="Proteomes" id="UP000095300">
    <property type="component" value="Unassembled WGS sequence"/>
</dbReference>
<evidence type="ECO:0000259" key="2">
    <source>
        <dbReference type="SMART" id="SM00322"/>
    </source>
</evidence>
<name>A0A1I8PRX8_STOCA</name>
<dbReference type="EnsemblMetazoa" id="SCAU010519-RA">
    <property type="protein sequence ID" value="SCAU010519-PA"/>
    <property type="gene ID" value="SCAU010519"/>
</dbReference>
<dbReference type="InterPro" id="IPR047538">
    <property type="entry name" value="KH-I_ASCC1"/>
</dbReference>
<dbReference type="EnsemblMetazoa" id="SCAU010519-RB">
    <property type="protein sequence ID" value="SCAU010519-PB"/>
    <property type="gene ID" value="SCAU010519"/>
</dbReference>
<dbReference type="SUPFAM" id="SSF55144">
    <property type="entry name" value="LigT-like"/>
    <property type="match status" value="1"/>
</dbReference>
<dbReference type="STRING" id="35570.A0A1I8PRX8"/>
<dbReference type="InterPro" id="IPR019510">
    <property type="entry name" value="AKAP7-like_phosphoesterase"/>
</dbReference>
<dbReference type="InterPro" id="IPR036612">
    <property type="entry name" value="KH_dom_type_1_sf"/>
</dbReference>
<gene>
    <name evidence="3" type="primary">106087595</name>
</gene>
<keyword evidence="4" id="KW-1185">Reference proteome</keyword>
<dbReference type="KEGG" id="scac:106087595"/>
<dbReference type="SMART" id="SM00322">
    <property type="entry name" value="KH"/>
    <property type="match status" value="1"/>
</dbReference>
<dbReference type="GO" id="GO:0006355">
    <property type="term" value="P:regulation of DNA-templated transcription"/>
    <property type="evidence" value="ECO:0007669"/>
    <property type="project" value="TreeGrafter"/>
</dbReference>
<dbReference type="OrthoDB" id="277832at2759"/>
<reference evidence="4" key="1">
    <citation type="submission" date="2015-05" db="EMBL/GenBank/DDBJ databases">
        <authorList>
            <person name="Wilson R.K."/>
            <person name="Warren W.C."/>
            <person name="Olafson P."/>
        </authorList>
    </citation>
    <scope>NUCLEOTIDE SEQUENCE [LARGE SCALE GENOMIC DNA]</scope>
    <source>
        <strain evidence="4">USDA</strain>
    </source>
</reference>
<dbReference type="GO" id="GO:0006307">
    <property type="term" value="P:DNA alkylation repair"/>
    <property type="evidence" value="ECO:0007669"/>
    <property type="project" value="InterPro"/>
</dbReference>
<dbReference type="Pfam" id="PF00013">
    <property type="entry name" value="KH_1"/>
    <property type="match status" value="1"/>
</dbReference>
<dbReference type="InterPro" id="IPR004088">
    <property type="entry name" value="KH_dom_type_1"/>
</dbReference>
<dbReference type="Gene3D" id="3.30.1370.10">
    <property type="entry name" value="K Homology domain, type 1"/>
    <property type="match status" value="1"/>
</dbReference>
<keyword evidence="1" id="KW-0694">RNA-binding</keyword>
<dbReference type="AlphaFoldDB" id="A0A1I8PRX8"/>
<dbReference type="EnsemblMetazoa" id="SCAU010519-RC">
    <property type="protein sequence ID" value="SCAU010519-PC"/>
    <property type="gene ID" value="SCAU010519"/>
</dbReference>
<sequence>MSREVLAPPLLRMDNNRCYRVNLVHDDFSSQQAIAVQKKGQTKKVYMEEDLYGEDYNDELDVEGDCDIEETSNGNFKLAMHVASSFYGGIIGFKGSTKRRIEAETHCDISIPQKVPANKTSESHIIIKGRTHNSVATARRKIQLLVSSLRKRMKATHFYGVPTNSGDIRSSFNNLKSQIMEAELPGINEELFQSDHALHLTFGTVVLLDDVERKKAVEVLQSCREYLADLKTPFTVKVSGLEIMNDDPSSVRVLYAGVTAEELETFANRCLQRFVQSGLGFNDFGRDSVKLHMTVMNNRYREREIPDSTCKTFDAREILKRWGNFNFGSVQCNELVLCAIGSSRDVKEFYTITGSLKF</sequence>
<evidence type="ECO:0000313" key="4">
    <source>
        <dbReference type="Proteomes" id="UP000095300"/>
    </source>
</evidence>
<dbReference type="InterPro" id="IPR004087">
    <property type="entry name" value="KH_dom"/>
</dbReference>
<dbReference type="GO" id="GO:0003723">
    <property type="term" value="F:RNA binding"/>
    <property type="evidence" value="ECO:0007669"/>
    <property type="project" value="UniProtKB-UniRule"/>
</dbReference>
<dbReference type="PANTHER" id="PTHR13360">
    <property type="entry name" value="ACTIVATING SIGNAL COINTEGRATOR 1 COMPLEX SUBUNIT 1"/>
    <property type="match status" value="1"/>
</dbReference>
<evidence type="ECO:0000313" key="3">
    <source>
        <dbReference type="EnsemblMetazoa" id="SCAU010519-PB"/>
    </source>
</evidence>
<dbReference type="GO" id="GO:0005634">
    <property type="term" value="C:nucleus"/>
    <property type="evidence" value="ECO:0007669"/>
    <property type="project" value="TreeGrafter"/>
</dbReference>
<dbReference type="PANTHER" id="PTHR13360:SF1">
    <property type="entry name" value="ACTIVATING SIGNAL COINTEGRATOR 1 COMPLEX SUBUNIT 1"/>
    <property type="match status" value="1"/>
</dbReference>
<reference evidence="3" key="2">
    <citation type="submission" date="2020-05" db="UniProtKB">
        <authorList>
            <consortium name="EnsemblMetazoa"/>
        </authorList>
    </citation>
    <scope>IDENTIFICATION</scope>
    <source>
        <strain evidence="3">USDA</strain>
    </source>
</reference>
<dbReference type="PROSITE" id="PS50084">
    <property type="entry name" value="KH_TYPE_1"/>
    <property type="match status" value="1"/>
</dbReference>
<protein>
    <recommendedName>
        <fullName evidence="2">K Homology domain-containing protein</fullName>
    </recommendedName>
</protein>
<dbReference type="CDD" id="cd22419">
    <property type="entry name" value="KH-I_ASCC1"/>
    <property type="match status" value="1"/>
</dbReference>
<dbReference type="InterPro" id="IPR009097">
    <property type="entry name" value="Cyclic_Pdiesterase"/>
</dbReference>
<accession>A0A1I8PRX8</accession>
<dbReference type="Pfam" id="PF10469">
    <property type="entry name" value="AKAP7_NLS"/>
    <property type="match status" value="1"/>
</dbReference>
<dbReference type="Gene3D" id="3.90.1140.10">
    <property type="entry name" value="Cyclic phosphodiesterase"/>
    <property type="match status" value="1"/>
</dbReference>
<feature type="domain" description="K Homology" evidence="2">
    <location>
        <begin position="74"/>
        <end position="147"/>
    </location>
</feature>
<evidence type="ECO:0000256" key="1">
    <source>
        <dbReference type="PROSITE-ProRule" id="PRU00117"/>
    </source>
</evidence>
<dbReference type="SUPFAM" id="SSF54791">
    <property type="entry name" value="Eukaryotic type KH-domain (KH-domain type I)"/>
    <property type="match status" value="1"/>
</dbReference>
<dbReference type="VEuPathDB" id="VectorBase:SCAU010519"/>
<proteinExistence type="predicted"/>
<dbReference type="InterPro" id="IPR009210">
    <property type="entry name" value="ASCC1"/>
</dbReference>